<keyword evidence="10" id="KW-1185">Reference proteome</keyword>
<dbReference type="Pfam" id="PF01368">
    <property type="entry name" value="DHH"/>
    <property type="match status" value="1"/>
</dbReference>
<comment type="caution">
    <text evidence="9">The sequence shown here is derived from an EMBL/GenBank/DDBJ whole genome shotgun (WGS) entry which is preliminary data.</text>
</comment>
<dbReference type="PROSITE" id="PS50887">
    <property type="entry name" value="GGDEF"/>
    <property type="match status" value="1"/>
</dbReference>
<evidence type="ECO:0000256" key="6">
    <source>
        <dbReference type="PIRNR" id="PIRNR026583"/>
    </source>
</evidence>
<dbReference type="RefSeq" id="WP_343751830.1">
    <property type="nucleotide sequence ID" value="NZ_BAAADM010000032.1"/>
</dbReference>
<dbReference type="InterPro" id="IPR000160">
    <property type="entry name" value="GGDEF_dom"/>
</dbReference>
<keyword evidence="3 7" id="KW-0812">Transmembrane</keyword>
<dbReference type="InterPro" id="IPR049553">
    <property type="entry name" value="GdpP-like_PAS"/>
</dbReference>
<evidence type="ECO:0000313" key="10">
    <source>
        <dbReference type="Proteomes" id="UP001501459"/>
    </source>
</evidence>
<dbReference type="Pfam" id="PF02272">
    <property type="entry name" value="DHHA1"/>
    <property type="match status" value="1"/>
</dbReference>
<comment type="subcellular location">
    <subcellularLocation>
        <location evidence="1">Cell membrane</location>
        <topology evidence="1">Multi-pass membrane protein</topology>
    </subcellularLocation>
</comment>
<dbReference type="InterPro" id="IPR014528">
    <property type="entry name" value="GdpP/PdeA"/>
</dbReference>
<keyword evidence="2 6" id="KW-1003">Cell membrane</keyword>
<dbReference type="EC" id="3.1.4.-" evidence="6"/>
<name>A0ABP3J2X7_9BACI</name>
<feature type="transmembrane region" description="Helical" evidence="7">
    <location>
        <begin position="12"/>
        <end position="30"/>
    </location>
</feature>
<accession>A0ABP3J2X7</accession>
<dbReference type="Proteomes" id="UP001501459">
    <property type="component" value="Unassembled WGS sequence"/>
</dbReference>
<dbReference type="InterPro" id="IPR001667">
    <property type="entry name" value="DDH_dom"/>
</dbReference>
<evidence type="ECO:0000256" key="5">
    <source>
        <dbReference type="ARBA" id="ARBA00023136"/>
    </source>
</evidence>
<dbReference type="SUPFAM" id="SSF55073">
    <property type="entry name" value="Nucleotide cyclase"/>
    <property type="match status" value="1"/>
</dbReference>
<dbReference type="PIRSF" id="PIRSF026583">
    <property type="entry name" value="YybT"/>
    <property type="match status" value="1"/>
</dbReference>
<dbReference type="InterPro" id="IPR003156">
    <property type="entry name" value="DHHA1_dom"/>
</dbReference>
<dbReference type="InterPro" id="IPR051319">
    <property type="entry name" value="Oligoribo/pAp-PDE_c-di-AMP_PDE"/>
</dbReference>
<dbReference type="InterPro" id="IPR029787">
    <property type="entry name" value="Nucleotide_cyclase"/>
</dbReference>
<dbReference type="SUPFAM" id="SSF64182">
    <property type="entry name" value="DHH phosphoesterases"/>
    <property type="match status" value="1"/>
</dbReference>
<dbReference type="Pfam" id="PF21370">
    <property type="entry name" value="PAS_GdpP"/>
    <property type="match status" value="1"/>
</dbReference>
<evidence type="ECO:0000313" key="9">
    <source>
        <dbReference type="EMBL" id="GAA0437152.1"/>
    </source>
</evidence>
<dbReference type="SMART" id="SM00267">
    <property type="entry name" value="GGDEF"/>
    <property type="match status" value="1"/>
</dbReference>
<dbReference type="Gene3D" id="3.30.70.270">
    <property type="match status" value="1"/>
</dbReference>
<comment type="similarity">
    <text evidence="6">Belongs to the GdpP/PdeA phosphodiesterase family.</text>
</comment>
<comment type="catalytic activity">
    <reaction evidence="6">
        <text>3',3'-c-di-AMP + H2O = 5'-O-phosphonoadenylyl-(3'-&gt;5')-adenosine + H(+)</text>
        <dbReference type="Rhea" id="RHEA:54420"/>
        <dbReference type="ChEBI" id="CHEBI:15377"/>
        <dbReference type="ChEBI" id="CHEBI:15378"/>
        <dbReference type="ChEBI" id="CHEBI:71500"/>
        <dbReference type="ChEBI" id="CHEBI:138171"/>
    </reaction>
</comment>
<dbReference type="Gene3D" id="3.90.1640.10">
    <property type="entry name" value="inorganic pyrophosphatase (n-terminal core)"/>
    <property type="match status" value="1"/>
</dbReference>
<evidence type="ECO:0000259" key="8">
    <source>
        <dbReference type="PROSITE" id="PS50887"/>
    </source>
</evidence>
<proteinExistence type="inferred from homology"/>
<dbReference type="InterPro" id="IPR038763">
    <property type="entry name" value="DHH_sf"/>
</dbReference>
<dbReference type="InterPro" id="IPR043128">
    <property type="entry name" value="Rev_trsase/Diguanyl_cyclase"/>
</dbReference>
<evidence type="ECO:0000256" key="7">
    <source>
        <dbReference type="SAM" id="Phobius"/>
    </source>
</evidence>
<dbReference type="Pfam" id="PF24898">
    <property type="entry name" value="GGDEF_GdpP"/>
    <property type="match status" value="1"/>
</dbReference>
<keyword evidence="5 6" id="KW-0472">Membrane</keyword>
<evidence type="ECO:0000256" key="1">
    <source>
        <dbReference type="ARBA" id="ARBA00004651"/>
    </source>
</evidence>
<evidence type="ECO:0000256" key="4">
    <source>
        <dbReference type="ARBA" id="ARBA00022989"/>
    </source>
</evidence>
<dbReference type="Gene3D" id="3.10.310.30">
    <property type="match status" value="1"/>
</dbReference>
<reference evidence="10" key="1">
    <citation type="journal article" date="2019" name="Int. J. Syst. Evol. Microbiol.">
        <title>The Global Catalogue of Microorganisms (GCM) 10K type strain sequencing project: providing services to taxonomists for standard genome sequencing and annotation.</title>
        <authorList>
            <consortium name="The Broad Institute Genomics Platform"/>
            <consortium name="The Broad Institute Genome Sequencing Center for Infectious Disease"/>
            <person name="Wu L."/>
            <person name="Ma J."/>
        </authorList>
    </citation>
    <scope>NUCLEOTIDE SEQUENCE [LARGE SCALE GENOMIC DNA]</scope>
    <source>
        <strain evidence="10">JCM 12149</strain>
    </source>
</reference>
<comment type="function">
    <text evidence="6">Has phosphodiesterase (PDE) activity against cyclic-di-AMP (c-di-AMP).</text>
</comment>
<dbReference type="PANTHER" id="PTHR47618">
    <property type="entry name" value="BIFUNCTIONAL OLIGORIBONUCLEASE AND PAP PHOSPHATASE NRNA"/>
    <property type="match status" value="1"/>
</dbReference>
<feature type="domain" description="GGDEF" evidence="8">
    <location>
        <begin position="174"/>
        <end position="302"/>
    </location>
</feature>
<dbReference type="Gene3D" id="3.30.450.20">
    <property type="entry name" value="PAS domain"/>
    <property type="match status" value="1"/>
</dbReference>
<dbReference type="PANTHER" id="PTHR47618:SF2">
    <property type="entry name" value="CYCLIC-DI-AMP PHOSPHODIESTERASE GDPP"/>
    <property type="match status" value="1"/>
</dbReference>
<dbReference type="EMBL" id="BAAADM010000032">
    <property type="protein sequence ID" value="GAA0437152.1"/>
    <property type="molecule type" value="Genomic_DNA"/>
</dbReference>
<organism evidence="9 10">
    <name type="scientific">Lentibacillus halophilus</name>
    <dbReference type="NCBI Taxonomy" id="295065"/>
    <lineage>
        <taxon>Bacteria</taxon>
        <taxon>Bacillati</taxon>
        <taxon>Bacillota</taxon>
        <taxon>Bacilli</taxon>
        <taxon>Bacillales</taxon>
        <taxon>Bacillaceae</taxon>
        <taxon>Lentibacillus</taxon>
    </lineage>
</organism>
<protein>
    <recommendedName>
        <fullName evidence="6">Cyclic-di-AMP phosphodiesterase</fullName>
        <ecNumber evidence="6">3.1.4.-</ecNumber>
    </recommendedName>
</protein>
<evidence type="ECO:0000256" key="3">
    <source>
        <dbReference type="ARBA" id="ARBA00022692"/>
    </source>
</evidence>
<evidence type="ECO:0000256" key="2">
    <source>
        <dbReference type="ARBA" id="ARBA00022475"/>
    </source>
</evidence>
<gene>
    <name evidence="9" type="primary">gdpP</name>
    <name evidence="9" type="ORF">GCM10008983_12360</name>
</gene>
<keyword evidence="6" id="KW-0378">Hydrolase</keyword>
<keyword evidence="4 7" id="KW-1133">Transmembrane helix</keyword>
<sequence length="658" mass="74307">MQEFQRKQPLSLHLWVMYVVAAVLVGFIWYFQWVPGLIMTLILAAAIYYSIRSERKLVDATQKYIETLSHRVKRVGEEALLEMPIGIILFNEEYIIEWANPYMNRFSDEEDTLVGMSLNDLSDDFASRIKENDDDIWMDMNGYQFQIAIRKDDRLLYFFDRTEQAHIQTRYENEQTTIAIIYLDNYEEITQNMDDTLKSQLNSKVTSVLNSWSTDYGFYLKRTSQDRFLAVLTKDTLDQLEKSKFDILDEVRELNAEQNVPVTLSIGIGAGDNTLPELGEMAQSSLDLALGRGGDQVAIKDNLGKVRFYGGRTNPMEKRTRVRARVISHALKELVRESDNVIIMGHKAPDMDAFGAAIGILNIARANDVDGYIVFDSNDVDTGVHRLVDALKQDDDLWGYFIDPDESEALVTSRSLIVVVDTHKPGMVAHEKLLNKTDYKVVIDHHRRAEEFIENPTLVYMEPYASSTAELVTELLEYQPQKLKLKMLEATALLSGIIVDTKSFTLRTGSRTFDAASYLRSKGADTVLVQRFMKEDLDLYIKRGKLIERAEIYSNSIAIAKGSPGEIYGGVLLAQTADTLLTMSGINASFVISERDDGRIGISARSLGDVNVQVIMEKMNGGGHLTNAATQIEDTTIDDAEALLKDILEEYFTGGETE</sequence>